<dbReference type="PANTHER" id="PTHR43056:SF10">
    <property type="entry name" value="COCE_NOND FAMILY, PUTATIVE (AFU_ORTHOLOGUE AFUA_7G00600)-RELATED"/>
    <property type="match status" value="1"/>
</dbReference>
<dbReference type="SUPFAM" id="SSF53474">
    <property type="entry name" value="alpha/beta-Hydrolases"/>
    <property type="match status" value="1"/>
</dbReference>
<dbReference type="Gene3D" id="1.10.3020.20">
    <property type="match status" value="1"/>
</dbReference>
<name>A0ABR2XJW3_9PEZI</name>
<feature type="domain" description="Xaa-Pro dipeptidyl-peptidase C-terminal" evidence="2">
    <location>
        <begin position="457"/>
        <end position="682"/>
    </location>
</feature>
<dbReference type="InterPro" id="IPR000383">
    <property type="entry name" value="Xaa-Pro-like_dom"/>
</dbReference>
<dbReference type="PANTHER" id="PTHR43056">
    <property type="entry name" value="PEPTIDASE S9 PROLYL OLIGOPEPTIDASE"/>
    <property type="match status" value="1"/>
</dbReference>
<gene>
    <name evidence="3" type="ORF">SCAR479_09357</name>
</gene>
<dbReference type="InterPro" id="IPR005674">
    <property type="entry name" value="CocE/Ser_esterase"/>
</dbReference>
<reference evidence="3 4" key="1">
    <citation type="submission" date="2024-02" db="EMBL/GenBank/DDBJ databases">
        <title>First draft genome assembly of two strains of Seiridium cardinale.</title>
        <authorList>
            <person name="Emiliani G."/>
            <person name="Scali E."/>
        </authorList>
    </citation>
    <scope>NUCLEOTIDE SEQUENCE [LARGE SCALE GENOMIC DNA]</scope>
    <source>
        <strain evidence="3 4">BM-138-000479</strain>
    </source>
</reference>
<dbReference type="Gene3D" id="2.60.120.260">
    <property type="entry name" value="Galactose-binding domain-like"/>
    <property type="match status" value="1"/>
</dbReference>
<protein>
    <submittedName>
        <fullName evidence="3">Alpha/beta-hydrolase</fullName>
    </submittedName>
</protein>
<dbReference type="InterPro" id="IPR050585">
    <property type="entry name" value="Xaa-Pro_dipeptidyl-ppase/CocE"/>
</dbReference>
<proteinExistence type="predicted"/>
<comment type="caution">
    <text evidence="3">The sequence shown here is derived from an EMBL/GenBank/DDBJ whole genome shotgun (WGS) entry which is preliminary data.</text>
</comment>
<keyword evidence="4" id="KW-1185">Reference proteome</keyword>
<accession>A0ABR2XJW3</accession>
<evidence type="ECO:0000259" key="2">
    <source>
        <dbReference type="SMART" id="SM00939"/>
    </source>
</evidence>
<dbReference type="SUPFAM" id="SSF49785">
    <property type="entry name" value="Galactose-binding domain-like"/>
    <property type="match status" value="1"/>
</dbReference>
<evidence type="ECO:0000313" key="3">
    <source>
        <dbReference type="EMBL" id="KAK9774017.1"/>
    </source>
</evidence>
<dbReference type="InterPro" id="IPR008979">
    <property type="entry name" value="Galactose-bd-like_sf"/>
</dbReference>
<dbReference type="Gene3D" id="3.40.50.1820">
    <property type="entry name" value="alpha/beta hydrolase"/>
    <property type="match status" value="1"/>
</dbReference>
<dbReference type="Pfam" id="PF08530">
    <property type="entry name" value="PepX_C"/>
    <property type="match status" value="1"/>
</dbReference>
<dbReference type="Pfam" id="PF02129">
    <property type="entry name" value="Peptidase_S15"/>
    <property type="match status" value="1"/>
</dbReference>
<evidence type="ECO:0000313" key="4">
    <source>
        <dbReference type="Proteomes" id="UP001465668"/>
    </source>
</evidence>
<dbReference type="NCBIfam" id="TIGR00976">
    <property type="entry name" value="CocE_NonD"/>
    <property type="match status" value="1"/>
</dbReference>
<keyword evidence="1" id="KW-0378">Hydrolase</keyword>
<dbReference type="EMBL" id="JARVKM010000045">
    <property type="protein sequence ID" value="KAK9774017.1"/>
    <property type="molecule type" value="Genomic_DNA"/>
</dbReference>
<dbReference type="InterPro" id="IPR013736">
    <property type="entry name" value="Xaa-Pro_dipept_C"/>
</dbReference>
<organism evidence="3 4">
    <name type="scientific">Seiridium cardinale</name>
    <dbReference type="NCBI Taxonomy" id="138064"/>
    <lineage>
        <taxon>Eukaryota</taxon>
        <taxon>Fungi</taxon>
        <taxon>Dikarya</taxon>
        <taxon>Ascomycota</taxon>
        <taxon>Pezizomycotina</taxon>
        <taxon>Sordariomycetes</taxon>
        <taxon>Xylariomycetidae</taxon>
        <taxon>Amphisphaeriales</taxon>
        <taxon>Sporocadaceae</taxon>
        <taxon>Seiridium</taxon>
    </lineage>
</organism>
<dbReference type="SMART" id="SM00939">
    <property type="entry name" value="PepX_C"/>
    <property type="match status" value="1"/>
</dbReference>
<dbReference type="InterPro" id="IPR029058">
    <property type="entry name" value="AB_hydrolase_fold"/>
</dbReference>
<dbReference type="Proteomes" id="UP001465668">
    <property type="component" value="Unassembled WGS sequence"/>
</dbReference>
<evidence type="ECO:0000256" key="1">
    <source>
        <dbReference type="ARBA" id="ARBA00022801"/>
    </source>
</evidence>
<sequence length="705" mass="79924">MGGFLKRLRALFRKFRRRECEPESEPQLEEFDIMGLPLQLRLEIWRWYAAMVDGRIQNVYDCSVAIRNEVFSANTRDIPGSPSSYKWASILACMNKGSDTLHEPLVKFLVNADNPRRRVLCLEFDVGALSDVRLGNALAMIKKRVLMIAPYIYGHRSPVPVAPPLKPALDLKHEIMTLDGGQVLLEKDIAVPMRDGIKIYVDAYRPISDIAEETPSIVLFSPFGKHGAVPREKFVNMGVDFSKLSKYTQWELPDPLVWCAEYGYSLVIVDPRGTWWSEGENAHYFSPEEGRDGYDLVEWIAKQSWCTGNVGWGAVSYFAMSIYQTAVLKPPHLKAIMPWEGISDIYREVNCPGGIPNVAFQQLWMDMTGNGLGHCEDHAVAAIEHPLYDAWWQSKVVDWSKIDIPAFSVTGWSSLGLHLRGTIEAWQQFSSKNKYLLVHGGREWSEYYQEYSIERQKAFFDRYLKGIVNDVGTWPLVQYDVRSSADNKVTVYGSTFPPASDLRQLYLGPNGRLAIDPTATSDFVSFEAGKPGSQATFSYTFSERTEITGYASVKLLVQALRFPDVDLYVALQKLDRDGKEVRFWHSTQQIEASASFGWLRVSHRELDKERSRPGRPRHTHQRRQWLRPSDIVEAEVEIWPTSTVWEAGESLCLAISGAAFADAGNPTQIKGPNHGFGEVRIWFEGGSSGLFLPFVRPRSLDSREL</sequence>